<proteinExistence type="predicted"/>
<accession>A0A0K2SHX6</accession>
<keyword evidence="3" id="KW-0411">Iron-sulfur</keyword>
<dbReference type="PATRIC" id="fig|1555112.3.peg.624"/>
<evidence type="ECO:0000259" key="4">
    <source>
        <dbReference type="Pfam" id="PF00384"/>
    </source>
</evidence>
<dbReference type="SUPFAM" id="SSF53706">
    <property type="entry name" value="Formate dehydrogenase/DMSO reductase, domains 1-3"/>
    <property type="match status" value="1"/>
</dbReference>
<dbReference type="GO" id="GO:0051536">
    <property type="term" value="F:iron-sulfur cluster binding"/>
    <property type="evidence" value="ECO:0007669"/>
    <property type="project" value="UniProtKB-KW"/>
</dbReference>
<dbReference type="GO" id="GO:0016020">
    <property type="term" value="C:membrane"/>
    <property type="evidence" value="ECO:0007669"/>
    <property type="project" value="TreeGrafter"/>
</dbReference>
<keyword evidence="6" id="KW-1185">Reference proteome</keyword>
<keyword evidence="2" id="KW-0408">Iron</keyword>
<organism evidence="5 6">
    <name type="scientific">Limnochorda pilosa</name>
    <dbReference type="NCBI Taxonomy" id="1555112"/>
    <lineage>
        <taxon>Bacteria</taxon>
        <taxon>Bacillati</taxon>
        <taxon>Bacillota</taxon>
        <taxon>Limnochordia</taxon>
        <taxon>Limnochordales</taxon>
        <taxon>Limnochordaceae</taxon>
        <taxon>Limnochorda</taxon>
    </lineage>
</organism>
<dbReference type="InterPro" id="IPR050123">
    <property type="entry name" value="Prok_molybdopt-oxidoreductase"/>
</dbReference>
<dbReference type="KEGG" id="lpil:LIP_0597"/>
<keyword evidence="1" id="KW-0479">Metal-binding</keyword>
<reference evidence="6" key="2">
    <citation type="journal article" date="2016" name="Int. J. Syst. Evol. Microbiol.">
        <title>Complete genome sequence and cell structure of Limnochorda pilosa, a Gram-negative spore-former within the phylum Firmicutes.</title>
        <authorList>
            <person name="Watanabe M."/>
            <person name="Kojima H."/>
            <person name="Fukui M."/>
        </authorList>
    </citation>
    <scope>NUCLEOTIDE SEQUENCE [LARGE SCALE GENOMIC DNA]</scope>
    <source>
        <strain evidence="6">HC45</strain>
    </source>
</reference>
<dbReference type="InterPro" id="IPR006656">
    <property type="entry name" value="Mopterin_OxRdtase"/>
</dbReference>
<dbReference type="GO" id="GO:0046872">
    <property type="term" value="F:metal ion binding"/>
    <property type="evidence" value="ECO:0007669"/>
    <property type="project" value="UniProtKB-KW"/>
</dbReference>
<evidence type="ECO:0000313" key="5">
    <source>
        <dbReference type="EMBL" id="BAS26454.1"/>
    </source>
</evidence>
<dbReference type="Pfam" id="PF00384">
    <property type="entry name" value="Molybdopterin"/>
    <property type="match status" value="1"/>
</dbReference>
<dbReference type="EMBL" id="AP014924">
    <property type="protein sequence ID" value="BAS26454.1"/>
    <property type="molecule type" value="Genomic_DNA"/>
</dbReference>
<evidence type="ECO:0000256" key="1">
    <source>
        <dbReference type="ARBA" id="ARBA00022723"/>
    </source>
</evidence>
<evidence type="ECO:0000256" key="3">
    <source>
        <dbReference type="ARBA" id="ARBA00023014"/>
    </source>
</evidence>
<feature type="domain" description="Molybdopterin oxidoreductase" evidence="4">
    <location>
        <begin position="21"/>
        <end position="95"/>
    </location>
</feature>
<dbReference type="STRING" id="1555112.LIP_0597"/>
<dbReference type="PANTHER" id="PTHR43105:SF10">
    <property type="entry name" value="NADH-QUINONE OXIDOREDUCTASE SUBUNIT G"/>
    <property type="match status" value="1"/>
</dbReference>
<dbReference type="GO" id="GO:0003954">
    <property type="term" value="F:NADH dehydrogenase activity"/>
    <property type="evidence" value="ECO:0007669"/>
    <property type="project" value="TreeGrafter"/>
</dbReference>
<dbReference type="GO" id="GO:0022904">
    <property type="term" value="P:respiratory electron transport chain"/>
    <property type="evidence" value="ECO:0007669"/>
    <property type="project" value="TreeGrafter"/>
</dbReference>
<name>A0A0K2SHX6_LIMPI</name>
<gene>
    <name evidence="5" type="ORF">LIP_0597</name>
</gene>
<dbReference type="Proteomes" id="UP000065807">
    <property type="component" value="Chromosome"/>
</dbReference>
<evidence type="ECO:0000256" key="2">
    <source>
        <dbReference type="ARBA" id="ARBA00023004"/>
    </source>
</evidence>
<protein>
    <submittedName>
        <fullName evidence="5">Formate dehydrogenase</fullName>
    </submittedName>
</protein>
<reference evidence="6" key="1">
    <citation type="submission" date="2015-07" db="EMBL/GenBank/DDBJ databases">
        <title>Complete genome sequence and phylogenetic analysis of Limnochorda pilosa.</title>
        <authorList>
            <person name="Watanabe M."/>
            <person name="Kojima H."/>
            <person name="Fukui M."/>
        </authorList>
    </citation>
    <scope>NUCLEOTIDE SEQUENCE [LARGE SCALE GENOMIC DNA]</scope>
    <source>
        <strain evidence="6">HC45</strain>
    </source>
</reference>
<sequence length="96" mass="10454">MAVERRLRHPAGGETPGPGVRLTYPLVREGGRLVRATWDEALDRVAAGLSRIREQYGGDGFGLFSSSKATNELNYLAGKFARQVMGSNNVDSCNRT</sequence>
<evidence type="ECO:0000313" key="6">
    <source>
        <dbReference type="Proteomes" id="UP000065807"/>
    </source>
</evidence>
<dbReference type="Gene3D" id="3.40.50.740">
    <property type="match status" value="1"/>
</dbReference>
<dbReference type="AlphaFoldDB" id="A0A0K2SHX6"/>
<dbReference type="PANTHER" id="PTHR43105">
    <property type="entry name" value="RESPIRATORY NITRATE REDUCTASE"/>
    <property type="match status" value="1"/>
</dbReference>